<dbReference type="Proteomes" id="UP000034407">
    <property type="component" value="Unassembled WGS sequence"/>
</dbReference>
<feature type="transmembrane region" description="Helical" evidence="6">
    <location>
        <begin position="92"/>
        <end position="113"/>
    </location>
</feature>
<evidence type="ECO:0000256" key="1">
    <source>
        <dbReference type="ARBA" id="ARBA00004651"/>
    </source>
</evidence>
<dbReference type="GO" id="GO:0005886">
    <property type="term" value="C:plasma membrane"/>
    <property type="evidence" value="ECO:0007669"/>
    <property type="project" value="UniProtKB-SubCell"/>
</dbReference>
<comment type="caution">
    <text evidence="7">The sequence shown here is derived from an EMBL/GenBank/DDBJ whole genome shotgun (WGS) entry which is preliminary data.</text>
</comment>
<organism evidence="7 8">
    <name type="scientific">Paraclostridium benzoelyticum</name>
    <dbReference type="NCBI Taxonomy" id="1629550"/>
    <lineage>
        <taxon>Bacteria</taxon>
        <taxon>Bacillati</taxon>
        <taxon>Bacillota</taxon>
        <taxon>Clostridia</taxon>
        <taxon>Peptostreptococcales</taxon>
        <taxon>Peptostreptococcaceae</taxon>
        <taxon>Paraclostridium</taxon>
    </lineage>
</organism>
<comment type="subcellular location">
    <subcellularLocation>
        <location evidence="1">Cell membrane</location>
        <topology evidence="1">Multi-pass membrane protein</topology>
    </subcellularLocation>
</comment>
<dbReference type="AlphaFoldDB" id="A0A0M3DGZ9"/>
<evidence type="ECO:0000313" key="7">
    <source>
        <dbReference type="EMBL" id="KKY01895.1"/>
    </source>
</evidence>
<gene>
    <name evidence="7" type="ORF">VN21_06225</name>
</gene>
<dbReference type="Gene3D" id="1.20.1740.10">
    <property type="entry name" value="Amino acid/polyamine transporter I"/>
    <property type="match status" value="1"/>
</dbReference>
<feature type="transmembrane region" description="Helical" evidence="6">
    <location>
        <begin position="226"/>
        <end position="247"/>
    </location>
</feature>
<keyword evidence="5 6" id="KW-0472">Membrane</keyword>
<dbReference type="GO" id="GO:0022857">
    <property type="term" value="F:transmembrane transporter activity"/>
    <property type="evidence" value="ECO:0007669"/>
    <property type="project" value="InterPro"/>
</dbReference>
<dbReference type="InterPro" id="IPR002293">
    <property type="entry name" value="AA/rel_permease1"/>
</dbReference>
<dbReference type="OrthoDB" id="9762947at2"/>
<dbReference type="Pfam" id="PF13520">
    <property type="entry name" value="AA_permease_2"/>
    <property type="match status" value="1"/>
</dbReference>
<feature type="transmembrane region" description="Helical" evidence="6">
    <location>
        <begin position="39"/>
        <end position="59"/>
    </location>
</feature>
<proteinExistence type="predicted"/>
<keyword evidence="3 6" id="KW-0812">Transmembrane</keyword>
<feature type="transmembrane region" description="Helical" evidence="6">
    <location>
        <begin position="267"/>
        <end position="290"/>
    </location>
</feature>
<dbReference type="PATRIC" id="fig|1629550.3.peg.694"/>
<accession>A0A0M3DGZ9</accession>
<dbReference type="EMBL" id="LBBT01000139">
    <property type="protein sequence ID" value="KKY01895.1"/>
    <property type="molecule type" value="Genomic_DNA"/>
</dbReference>
<dbReference type="InterPro" id="IPR050367">
    <property type="entry name" value="APC_superfamily"/>
</dbReference>
<dbReference type="PANTHER" id="PTHR42770">
    <property type="entry name" value="AMINO ACID TRANSPORTER-RELATED"/>
    <property type="match status" value="1"/>
</dbReference>
<sequence>MEKSMKLGFWSIVLLGINAIIGSGIFGLPGEAYSNIGPASILILGFCMILAVSIALCFAEAGSWFDEDGGPYLYAKEAFGEFIGFEVGFMKWIVSMIAWATMANFFAVTLSSVWPQAADPLTKNIIIGVLVIGLGAINLMGMKQSKKLNNIMTVGKLVPLILFIAVGIFFIKGANFKPFLIIPQGQTTSSAFVAVSILLFYAFTGFESLAVAAKEMEDPKKNVPKALVMVMFVVSVVYVLVLAISIGVLGEGLRGAANPVADAATKIMGPVGGYIITIGTIISVGGINIASSIFTPRSAKALVDQGLMPKSMGKNNKNEAPYIAIIVSVIGTLIIAWSGSFTTLSQISVVSRFIQYIPTCLAVLIFRKKYAGKEINFKIPGGAFVPIFAVIVSLILLVKAGIDSPMKIVWGLGGMIVVVPIYFYMSKVYSKKCNDDKEIIRD</sequence>
<evidence type="ECO:0000256" key="3">
    <source>
        <dbReference type="ARBA" id="ARBA00022692"/>
    </source>
</evidence>
<feature type="transmembrane region" description="Helical" evidence="6">
    <location>
        <begin position="7"/>
        <end position="27"/>
    </location>
</feature>
<name>A0A0M3DGZ9_9FIRM</name>
<feature type="transmembrane region" description="Helical" evidence="6">
    <location>
        <begin position="191"/>
        <end position="214"/>
    </location>
</feature>
<feature type="transmembrane region" description="Helical" evidence="6">
    <location>
        <begin position="154"/>
        <end position="171"/>
    </location>
</feature>
<feature type="transmembrane region" description="Helical" evidence="6">
    <location>
        <begin position="379"/>
        <end position="402"/>
    </location>
</feature>
<keyword evidence="2" id="KW-1003">Cell membrane</keyword>
<keyword evidence="8" id="KW-1185">Reference proteome</keyword>
<evidence type="ECO:0000256" key="4">
    <source>
        <dbReference type="ARBA" id="ARBA00022989"/>
    </source>
</evidence>
<feature type="transmembrane region" description="Helical" evidence="6">
    <location>
        <begin position="320"/>
        <end position="337"/>
    </location>
</feature>
<evidence type="ECO:0000256" key="6">
    <source>
        <dbReference type="SAM" id="Phobius"/>
    </source>
</evidence>
<dbReference type="PIRSF" id="PIRSF006060">
    <property type="entry name" value="AA_transporter"/>
    <property type="match status" value="1"/>
</dbReference>
<keyword evidence="4 6" id="KW-1133">Transmembrane helix</keyword>
<feature type="transmembrane region" description="Helical" evidence="6">
    <location>
        <begin position="125"/>
        <end position="142"/>
    </location>
</feature>
<dbReference type="PANTHER" id="PTHR42770:SF18">
    <property type="entry name" value="ARGININE_AGMATINE ANTIPORTER"/>
    <property type="match status" value="1"/>
</dbReference>
<reference evidence="7 8" key="1">
    <citation type="submission" date="2015-04" db="EMBL/GenBank/DDBJ databases">
        <title>Microcin producing Clostridium sp. JC272T.</title>
        <authorList>
            <person name="Jyothsna T."/>
            <person name="Sasikala C."/>
            <person name="Ramana C."/>
        </authorList>
    </citation>
    <scope>NUCLEOTIDE SEQUENCE [LARGE SCALE GENOMIC DNA]</scope>
    <source>
        <strain evidence="7 8">JC272</strain>
    </source>
</reference>
<feature type="transmembrane region" description="Helical" evidence="6">
    <location>
        <begin position="349"/>
        <end position="367"/>
    </location>
</feature>
<protein>
    <submittedName>
        <fullName evidence="7">Amino acid permease</fullName>
    </submittedName>
</protein>
<evidence type="ECO:0000313" key="8">
    <source>
        <dbReference type="Proteomes" id="UP000034407"/>
    </source>
</evidence>
<dbReference type="RefSeq" id="WP_046822515.1">
    <property type="nucleotide sequence ID" value="NZ_LBBT01000139.1"/>
</dbReference>
<feature type="transmembrane region" description="Helical" evidence="6">
    <location>
        <begin position="408"/>
        <end position="425"/>
    </location>
</feature>
<evidence type="ECO:0000256" key="2">
    <source>
        <dbReference type="ARBA" id="ARBA00022475"/>
    </source>
</evidence>
<evidence type="ECO:0000256" key="5">
    <source>
        <dbReference type="ARBA" id="ARBA00023136"/>
    </source>
</evidence>